<dbReference type="Proteomes" id="UP000823388">
    <property type="component" value="Chromosome 1K"/>
</dbReference>
<keyword evidence="2" id="KW-0378">Hydrolase</keyword>
<keyword evidence="2" id="KW-0585">Phenylalanine catabolism</keyword>
<reference evidence="4" key="1">
    <citation type="submission" date="2020-05" db="EMBL/GenBank/DDBJ databases">
        <title>WGS assembly of Panicum virgatum.</title>
        <authorList>
            <person name="Lovell J.T."/>
            <person name="Jenkins J."/>
            <person name="Shu S."/>
            <person name="Juenger T.E."/>
            <person name="Schmutz J."/>
        </authorList>
    </citation>
    <scope>NUCLEOTIDE SEQUENCE</scope>
    <source>
        <strain evidence="4">AP13</strain>
    </source>
</reference>
<dbReference type="PANTHER" id="PTHR43069">
    <property type="entry name" value="FUMARYLACETOACETASE"/>
    <property type="match status" value="1"/>
</dbReference>
<keyword evidence="2" id="KW-0460">Magnesium</keyword>
<dbReference type="PANTHER" id="PTHR43069:SF2">
    <property type="entry name" value="FUMARYLACETOACETASE"/>
    <property type="match status" value="1"/>
</dbReference>
<accession>A0A8T0XHH7</accession>
<dbReference type="SUPFAM" id="SSF63433">
    <property type="entry name" value="Fumarylacetoacetate hydrolase, FAH, N-terminal domain"/>
    <property type="match status" value="1"/>
</dbReference>
<evidence type="ECO:0000256" key="2">
    <source>
        <dbReference type="RuleBase" id="RU366008"/>
    </source>
</evidence>
<keyword evidence="1 2" id="KW-0479">Metal-binding</keyword>
<dbReference type="Pfam" id="PF09298">
    <property type="entry name" value="FAA_hydrolase_N"/>
    <property type="match status" value="1"/>
</dbReference>
<dbReference type="InterPro" id="IPR015377">
    <property type="entry name" value="Fumarylacetoacetase_N"/>
</dbReference>
<protein>
    <recommendedName>
        <fullName evidence="2">Fumarylacetoacetase</fullName>
        <ecNumber evidence="2">3.7.1.2</ecNumber>
    </recommendedName>
    <alternativeName>
        <fullName evidence="2">Fumarylacetoacetate hydrolase</fullName>
    </alternativeName>
</protein>
<proteinExistence type="inferred from homology"/>
<dbReference type="GO" id="GO:1902000">
    <property type="term" value="P:homogentisate catabolic process"/>
    <property type="evidence" value="ECO:0007669"/>
    <property type="project" value="TreeGrafter"/>
</dbReference>
<name>A0A8T0XHH7_PANVG</name>
<dbReference type="GO" id="GO:0006559">
    <property type="term" value="P:L-phenylalanine catabolic process"/>
    <property type="evidence" value="ECO:0007669"/>
    <property type="project" value="UniProtKB-UniRule"/>
</dbReference>
<evidence type="ECO:0000313" key="4">
    <source>
        <dbReference type="EMBL" id="KAG2656733.1"/>
    </source>
</evidence>
<organism evidence="4 5">
    <name type="scientific">Panicum virgatum</name>
    <name type="common">Blackwell switchgrass</name>
    <dbReference type="NCBI Taxonomy" id="38727"/>
    <lineage>
        <taxon>Eukaryota</taxon>
        <taxon>Viridiplantae</taxon>
        <taxon>Streptophyta</taxon>
        <taxon>Embryophyta</taxon>
        <taxon>Tracheophyta</taxon>
        <taxon>Spermatophyta</taxon>
        <taxon>Magnoliopsida</taxon>
        <taxon>Liliopsida</taxon>
        <taxon>Poales</taxon>
        <taxon>Poaceae</taxon>
        <taxon>PACMAD clade</taxon>
        <taxon>Panicoideae</taxon>
        <taxon>Panicodae</taxon>
        <taxon>Paniceae</taxon>
        <taxon>Panicinae</taxon>
        <taxon>Panicum</taxon>
        <taxon>Panicum sect. Hiantes</taxon>
    </lineage>
</organism>
<dbReference type="AlphaFoldDB" id="A0A8T0XHH7"/>
<dbReference type="Gene3D" id="2.30.30.230">
    <property type="entry name" value="Fumarylacetoacetase, N-terminal domain"/>
    <property type="match status" value="1"/>
</dbReference>
<sequence length="100" mass="10328">MAGAEQLRSFVEVPTGSHFPIQNLPFGVFHRRGSHSQAPPRPAVAIGDSALDLAAVADAGLFDGPALAGSPCFQALDSVAPVVDWADQLGLAPRKAGLVR</sequence>
<comment type="cofactor">
    <cofactor evidence="2">
        <name>Mg(2+)</name>
        <dbReference type="ChEBI" id="CHEBI:18420"/>
    </cofactor>
    <cofactor evidence="2">
        <name>Ca(2+)</name>
        <dbReference type="ChEBI" id="CHEBI:29108"/>
    </cofactor>
</comment>
<evidence type="ECO:0000313" key="5">
    <source>
        <dbReference type="Proteomes" id="UP000823388"/>
    </source>
</evidence>
<comment type="pathway">
    <text evidence="2">Amino-acid degradation; L-phenylalanine degradation; acetoacetate and fumarate from L-phenylalanine: step 6/6.</text>
</comment>
<evidence type="ECO:0000259" key="3">
    <source>
        <dbReference type="Pfam" id="PF09298"/>
    </source>
</evidence>
<evidence type="ECO:0000256" key="1">
    <source>
        <dbReference type="ARBA" id="ARBA00022723"/>
    </source>
</evidence>
<dbReference type="InterPro" id="IPR005959">
    <property type="entry name" value="Fumarylacetoacetase"/>
</dbReference>
<gene>
    <name evidence="4" type="ORF">PVAP13_1KG103554</name>
</gene>
<comment type="catalytic activity">
    <reaction evidence="2">
        <text>4-fumarylacetoacetate + H2O = acetoacetate + fumarate + H(+)</text>
        <dbReference type="Rhea" id="RHEA:10244"/>
        <dbReference type="ChEBI" id="CHEBI:13705"/>
        <dbReference type="ChEBI" id="CHEBI:15377"/>
        <dbReference type="ChEBI" id="CHEBI:15378"/>
        <dbReference type="ChEBI" id="CHEBI:18034"/>
        <dbReference type="ChEBI" id="CHEBI:29806"/>
        <dbReference type="EC" id="3.7.1.2"/>
    </reaction>
</comment>
<keyword evidence="5" id="KW-1185">Reference proteome</keyword>
<comment type="similarity">
    <text evidence="2">Belongs to the FAH family.</text>
</comment>
<comment type="caution">
    <text evidence="4">The sequence shown here is derived from an EMBL/GenBank/DDBJ whole genome shotgun (WGS) entry which is preliminary data.</text>
</comment>
<keyword evidence="2" id="KW-0828">Tyrosine catabolism</keyword>
<dbReference type="GO" id="GO:0046872">
    <property type="term" value="F:metal ion binding"/>
    <property type="evidence" value="ECO:0007669"/>
    <property type="project" value="UniProtKB-UniRule"/>
</dbReference>
<keyword evidence="2" id="KW-0106">Calcium</keyword>
<dbReference type="InterPro" id="IPR036462">
    <property type="entry name" value="Fumarylacetoacetase_N_sf"/>
</dbReference>
<dbReference type="EMBL" id="CM029037">
    <property type="protein sequence ID" value="KAG2656733.1"/>
    <property type="molecule type" value="Genomic_DNA"/>
</dbReference>
<dbReference type="GO" id="GO:0004334">
    <property type="term" value="F:fumarylacetoacetase activity"/>
    <property type="evidence" value="ECO:0007669"/>
    <property type="project" value="UniProtKB-UniRule"/>
</dbReference>
<dbReference type="GO" id="GO:0006572">
    <property type="term" value="P:L-tyrosine catabolic process"/>
    <property type="evidence" value="ECO:0007669"/>
    <property type="project" value="UniProtKB-UniRule"/>
</dbReference>
<feature type="domain" description="Fumarylacetoacetase N-terminal" evidence="3">
    <location>
        <begin position="22"/>
        <end position="66"/>
    </location>
</feature>
<dbReference type="EC" id="3.7.1.2" evidence="2"/>